<evidence type="ECO:0000313" key="3">
    <source>
        <dbReference type="EMBL" id="MET4684889.1"/>
    </source>
</evidence>
<dbReference type="InterPro" id="IPR051220">
    <property type="entry name" value="TFA_Chaperone"/>
</dbReference>
<dbReference type="RefSeq" id="WP_354089855.1">
    <property type="nucleotide sequence ID" value="NZ_JBEPTF010000004.1"/>
</dbReference>
<dbReference type="Gene3D" id="3.40.50.300">
    <property type="entry name" value="P-loop containing nucleotide triphosphate hydrolases"/>
    <property type="match status" value="1"/>
</dbReference>
<dbReference type="HAMAP" id="MF_04144">
    <property type="entry name" value="TERL_LAMBDA"/>
    <property type="match status" value="1"/>
</dbReference>
<evidence type="ECO:0000313" key="4">
    <source>
        <dbReference type="Proteomes" id="UP001549313"/>
    </source>
</evidence>
<accession>A0ABV2RE73</accession>
<feature type="domain" description="Phage terminase large subunit GpA ATPase" evidence="1">
    <location>
        <begin position="39"/>
        <end position="279"/>
    </location>
</feature>
<reference evidence="3 4" key="1">
    <citation type="submission" date="2024-06" db="EMBL/GenBank/DDBJ databases">
        <title>Sorghum-associated microbial communities from plants grown in Nebraska, USA.</title>
        <authorList>
            <person name="Schachtman D."/>
        </authorList>
    </citation>
    <scope>NUCLEOTIDE SEQUENCE [LARGE SCALE GENOMIC DNA]</scope>
    <source>
        <strain evidence="3 4">2814</strain>
    </source>
</reference>
<dbReference type="EMBL" id="JBEPTF010000004">
    <property type="protein sequence ID" value="MET4684889.1"/>
    <property type="molecule type" value="Genomic_DNA"/>
</dbReference>
<dbReference type="Pfam" id="PF05876">
    <property type="entry name" value="GpA_ATPase"/>
    <property type="match status" value="1"/>
</dbReference>
<dbReference type="InterPro" id="IPR046454">
    <property type="entry name" value="GpA_endonuclease"/>
</dbReference>
<dbReference type="Proteomes" id="UP001549313">
    <property type="component" value="Unassembled WGS sequence"/>
</dbReference>
<gene>
    <name evidence="3" type="ORF">ABIE19_002838</name>
</gene>
<evidence type="ECO:0000259" key="2">
    <source>
        <dbReference type="Pfam" id="PF20454"/>
    </source>
</evidence>
<sequence>MTTTLDRVRTNALRALIPPPRLNLANWIESEMRLPEGVSATPGRVRLWPFQRGIADAISDPGIERVTLMKSVRVGLSTLISATVASYVANEPSPILVLLPTEDDARDFVVSDLEPIFEATPACAGLLSDDSEEGGRNTLMSRRFAGGSLKVVAAKSPRNLRRHNVRILLMDEIDAMESTAEGNPLTLAVNRTLSFGNRKIICGSTPTDDLTSNVARLYAQSDQRVFEVPCPSCGTFAEILWRHIEWERGRPETAAFRCPHCEDLIEERHKPAMIAAGTWRATQPEVQGHVGFKLNALVSTLANASWGKLAAEFLAAKGQPDQLQTFVNTILAETWRETADDLDETNLAARAEPFGLEAIPTEVLFLTVGVDVQDDRFELTYLGHTREDTVLILGSSVIWGRPTDDSSWAELDDALKATWPHPNGGTLRVDATFIDSGDGGVTDQVYAFAKPRLSRRVFAIKGVGGFARPIIERSQAKNITLILVGVDSAKAQLMSRLKHGTGIRFSASLDARFYEELTSERRVVRYSRGRPVRRFERIPGRRAEALDSTTYGIAARQMISTNPDQREAELGTAGIVRPVVRRAPPRPGSLPAYRI</sequence>
<organism evidence="3 4">
    <name type="scientific">Brevundimonas faecalis</name>
    <dbReference type="NCBI Taxonomy" id="947378"/>
    <lineage>
        <taxon>Bacteria</taxon>
        <taxon>Pseudomonadati</taxon>
        <taxon>Pseudomonadota</taxon>
        <taxon>Alphaproteobacteria</taxon>
        <taxon>Caulobacterales</taxon>
        <taxon>Caulobacteraceae</taxon>
        <taxon>Brevundimonas</taxon>
    </lineage>
</organism>
<keyword evidence="4" id="KW-1185">Reference proteome</keyword>
<name>A0ABV2RE73_9CAUL</name>
<dbReference type="PANTHER" id="PTHR34413:SF2">
    <property type="entry name" value="PROPHAGE TAIL FIBER ASSEMBLY PROTEIN HOMOLOG TFAE-RELATED"/>
    <property type="match status" value="1"/>
</dbReference>
<comment type="caution">
    <text evidence="3">The sequence shown here is derived from an EMBL/GenBank/DDBJ whole genome shotgun (WGS) entry which is preliminary data.</text>
</comment>
<dbReference type="InterPro" id="IPR046453">
    <property type="entry name" value="GpA_ATPase"/>
</dbReference>
<dbReference type="InterPro" id="IPR027417">
    <property type="entry name" value="P-loop_NTPase"/>
</dbReference>
<proteinExistence type="inferred from homology"/>
<dbReference type="PANTHER" id="PTHR34413">
    <property type="entry name" value="PROPHAGE TAIL FIBER ASSEMBLY PROTEIN HOMOLOG TFAE-RELATED-RELATED"/>
    <property type="match status" value="1"/>
</dbReference>
<evidence type="ECO:0000259" key="1">
    <source>
        <dbReference type="Pfam" id="PF05876"/>
    </source>
</evidence>
<dbReference type="InterPro" id="IPR008866">
    <property type="entry name" value="Phage_lambda_GpA-like"/>
</dbReference>
<protein>
    <submittedName>
        <fullName evidence="3">Phage terminase large subunit GpA-like protein</fullName>
    </submittedName>
</protein>
<feature type="domain" description="Terminase large subunit GpA endonuclease" evidence="2">
    <location>
        <begin position="289"/>
        <end position="562"/>
    </location>
</feature>
<dbReference type="Pfam" id="PF20454">
    <property type="entry name" value="GpA_nuclease"/>
    <property type="match status" value="1"/>
</dbReference>